<feature type="compositionally biased region" description="Low complexity" evidence="1">
    <location>
        <begin position="63"/>
        <end position="73"/>
    </location>
</feature>
<feature type="signal peptide" evidence="3">
    <location>
        <begin position="1"/>
        <end position="20"/>
    </location>
</feature>
<evidence type="ECO:0000256" key="2">
    <source>
        <dbReference type="SAM" id="Phobius"/>
    </source>
</evidence>
<feature type="region of interest" description="Disordered" evidence="1">
    <location>
        <begin position="47"/>
        <end position="78"/>
    </location>
</feature>
<sequence>MGLPWRGWLIFAWWTAGIYGYNVQRLEDDPRQSLNLGDFFFSPETNKFLDDRDESTSEEALYPNTRNPGTTRPPGSPDSTPLDSWSVVWYIASFGGLIVFFLIVSCSEWCCRRAIRNSQQNCSRNAPTTASPSVPDTPPPSYDQFAPPSYESICLGRNRSGEKSEYDIYVVPVHTLGSLVESRREDEPPSYLSASGGALPGLEDNRAARVT</sequence>
<feature type="transmembrane region" description="Helical" evidence="2">
    <location>
        <begin position="87"/>
        <end position="111"/>
    </location>
</feature>
<evidence type="ECO:0000256" key="1">
    <source>
        <dbReference type="SAM" id="MobiDB-lite"/>
    </source>
</evidence>
<keyword evidence="5" id="KW-1185">Reference proteome</keyword>
<feature type="region of interest" description="Disordered" evidence="1">
    <location>
        <begin position="121"/>
        <end position="145"/>
    </location>
</feature>
<accession>A0AA38HRA2</accession>
<proteinExistence type="predicted"/>
<feature type="compositionally biased region" description="Polar residues" evidence="1">
    <location>
        <begin position="121"/>
        <end position="134"/>
    </location>
</feature>
<dbReference type="EMBL" id="JALNTZ010000008">
    <property type="protein sequence ID" value="KAJ3642121.1"/>
    <property type="molecule type" value="Genomic_DNA"/>
</dbReference>
<name>A0AA38HRA2_9CUCU</name>
<keyword evidence="2" id="KW-0812">Transmembrane</keyword>
<feature type="region of interest" description="Disordered" evidence="1">
    <location>
        <begin position="180"/>
        <end position="211"/>
    </location>
</feature>
<evidence type="ECO:0000256" key="3">
    <source>
        <dbReference type="SAM" id="SignalP"/>
    </source>
</evidence>
<keyword evidence="2" id="KW-0472">Membrane</keyword>
<dbReference type="Proteomes" id="UP001168821">
    <property type="component" value="Unassembled WGS sequence"/>
</dbReference>
<keyword evidence="2" id="KW-1133">Transmembrane helix</keyword>
<protein>
    <submittedName>
        <fullName evidence="4">Uncharacterized protein</fullName>
    </submittedName>
</protein>
<comment type="caution">
    <text evidence="4">The sequence shown here is derived from an EMBL/GenBank/DDBJ whole genome shotgun (WGS) entry which is preliminary data.</text>
</comment>
<reference evidence="4" key="1">
    <citation type="journal article" date="2023" name="G3 (Bethesda)">
        <title>Whole genome assemblies of Zophobas morio and Tenebrio molitor.</title>
        <authorList>
            <person name="Kaur S."/>
            <person name="Stinson S.A."/>
            <person name="diCenzo G.C."/>
        </authorList>
    </citation>
    <scope>NUCLEOTIDE SEQUENCE</scope>
    <source>
        <strain evidence="4">QUZm001</strain>
    </source>
</reference>
<evidence type="ECO:0000313" key="5">
    <source>
        <dbReference type="Proteomes" id="UP001168821"/>
    </source>
</evidence>
<evidence type="ECO:0000313" key="4">
    <source>
        <dbReference type="EMBL" id="KAJ3642121.1"/>
    </source>
</evidence>
<dbReference type="AlphaFoldDB" id="A0AA38HRA2"/>
<gene>
    <name evidence="4" type="ORF">Zmor_024933</name>
</gene>
<organism evidence="4 5">
    <name type="scientific">Zophobas morio</name>
    <dbReference type="NCBI Taxonomy" id="2755281"/>
    <lineage>
        <taxon>Eukaryota</taxon>
        <taxon>Metazoa</taxon>
        <taxon>Ecdysozoa</taxon>
        <taxon>Arthropoda</taxon>
        <taxon>Hexapoda</taxon>
        <taxon>Insecta</taxon>
        <taxon>Pterygota</taxon>
        <taxon>Neoptera</taxon>
        <taxon>Endopterygota</taxon>
        <taxon>Coleoptera</taxon>
        <taxon>Polyphaga</taxon>
        <taxon>Cucujiformia</taxon>
        <taxon>Tenebrionidae</taxon>
        <taxon>Zophobas</taxon>
    </lineage>
</organism>
<feature type="chain" id="PRO_5041426104" evidence="3">
    <location>
        <begin position="21"/>
        <end position="211"/>
    </location>
</feature>
<keyword evidence="3" id="KW-0732">Signal</keyword>